<dbReference type="GeneID" id="26639319"/>
<reference evidence="1 2" key="1">
    <citation type="submission" date="2014-10" db="EMBL/GenBank/DDBJ databases">
        <authorList>
            <person name="Franco-Moreira L.J."/>
            <person name="Acosta-Bonilla D."/>
            <person name="Alvarado-Vega D.L."/>
            <person name="Berrios-Pagan L.R."/>
            <person name="Burgos-Santana G."/>
            <person name="Collazo-Rodriguez B.J."/>
            <person name="Cordero-Bernard G."/>
            <person name="Cotto-Rosario A."/>
            <person name="Dominguez-Rodriguez E."/>
            <person name="Figueroa-Negron P."/>
            <person name="Huertas-de-Jesus N.A."/>
            <person name="Leon-Rivera A."/>
            <person name="Llavona-Cartagena I.G."/>
            <person name="Machin-Rivera R."/>
            <person name="Maldonado-Rodriguez J.M."/>
            <person name="Maldonado-Vazquez N."/>
            <person name="Melendez-Rodriguez N."/>
            <person name="Merced-Carire N.D."/>
            <person name="Mora-Marrero P.M."/>
            <person name="Negron-Cruz N."/>
            <person name="Nieves-Mendez L."/>
            <person name="Pereira-Torres T.N."/>
            <person name="Perez-Otero J."/>
            <person name="Ramos-Gonzalez J."/>
            <person name="Ramos-Rivera M."/>
            <person name="Reyes-Aponte A.J."/>
            <person name="Rivera-Burgos M."/>
            <person name="Rodriguez-Arriaga L."/>
            <person name="Sanchez-Collazo M."/>
            <person name="Soto-Diaz O.R."/>
            <person name="Suarez-Marquez A.M."/>
            <person name="Velazquez-Fernandez A.L."/>
            <person name="Vives-Matos I."/>
            <person name="Rubin M.R."/>
            <person name="Vazquez E."/>
            <person name="Wang X."/>
            <person name="Crowell R."/>
            <person name="Bostrom M.A."/>
            <person name="Burke M."/>
            <person name="Wright G.M."/>
            <person name="Gregory S.G."/>
            <person name="Colman S.D."/>
            <person name="Anders K.R."/>
            <person name="Braun M.A."/>
            <person name="Delesalle V.A."/>
            <person name="Hughes L.E."/>
            <person name="Ware V.C."/>
            <person name="Bradley K.W."/>
            <person name="Barker L.P."/>
            <person name="Asai D.J."/>
            <person name="Bowman C.A."/>
            <person name="Russell D.A."/>
            <person name="Pope W.H."/>
            <person name="Jacobs-Sera D."/>
            <person name="Hendrix R.W."/>
            <person name="Hatfull G.F."/>
        </authorList>
    </citation>
    <scope>NUCLEOTIDE SEQUENCE [LARGE SCALE GENOMIC DNA]</scope>
</reference>
<dbReference type="KEGG" id="vg:26639319"/>
<organism evidence="1 2">
    <name type="scientific">Mycobacterium phage Kratio</name>
    <dbReference type="NCBI Taxonomy" id="1606763"/>
    <lineage>
        <taxon>Viruses</taxon>
        <taxon>Duplodnaviria</taxon>
        <taxon>Heunggongvirae</taxon>
        <taxon>Uroviricota</taxon>
        <taxon>Caudoviricetes</taxon>
        <taxon>Weiservirinae</taxon>
        <taxon>Kratiovirus</taxon>
        <taxon>Kratiovirus kratio</taxon>
    </lineage>
</organism>
<evidence type="ECO:0000313" key="2">
    <source>
        <dbReference type="Proteomes" id="UP000032126"/>
    </source>
</evidence>
<proteinExistence type="predicted"/>
<gene>
    <name evidence="1" type="ORF">PBI_KRATIO_75</name>
</gene>
<dbReference type="Proteomes" id="UP000032126">
    <property type="component" value="Segment"/>
</dbReference>
<dbReference type="EMBL" id="KM923971">
    <property type="protein sequence ID" value="AJK27404.1"/>
    <property type="molecule type" value="Genomic_DNA"/>
</dbReference>
<protein>
    <submittedName>
        <fullName evidence="1">Uncharacterized protein</fullName>
    </submittedName>
</protein>
<name>A0A0C5ADZ7_9CAUD</name>
<dbReference type="OrthoDB" id="28514at10239"/>
<keyword evidence="2" id="KW-1185">Reference proteome</keyword>
<sequence length="69" mass="7887">MVRAMTSATAPHRVIVNVQIDVDLHQYAADYSLVGPRSARDDLKQVVLDILRQHLQRMGIHPDNVTRQR</sequence>
<dbReference type="RefSeq" id="YP_009212821.1">
    <property type="nucleotide sequence ID" value="NC_028947.1"/>
</dbReference>
<evidence type="ECO:0000313" key="1">
    <source>
        <dbReference type="EMBL" id="AJK27404.1"/>
    </source>
</evidence>
<accession>A0A0C5ADZ7</accession>